<gene>
    <name evidence="2" type="ORF">GUITHDRAFT_121981</name>
</gene>
<dbReference type="PaxDb" id="55529-EKX31820"/>
<protein>
    <submittedName>
        <fullName evidence="2 3">Uncharacterized protein</fullName>
    </submittedName>
</protein>
<evidence type="ECO:0000313" key="4">
    <source>
        <dbReference type="Proteomes" id="UP000011087"/>
    </source>
</evidence>
<dbReference type="AlphaFoldDB" id="L1I7K6"/>
<reference evidence="4" key="2">
    <citation type="submission" date="2012-11" db="EMBL/GenBank/DDBJ databases">
        <authorList>
            <person name="Kuo A."/>
            <person name="Curtis B.A."/>
            <person name="Tanifuji G."/>
            <person name="Burki F."/>
            <person name="Gruber A."/>
            <person name="Irimia M."/>
            <person name="Maruyama S."/>
            <person name="Arias M.C."/>
            <person name="Ball S.G."/>
            <person name="Gile G.H."/>
            <person name="Hirakawa Y."/>
            <person name="Hopkins J.F."/>
            <person name="Rensing S.A."/>
            <person name="Schmutz J."/>
            <person name="Symeonidi A."/>
            <person name="Elias M."/>
            <person name="Eveleigh R.J."/>
            <person name="Herman E.K."/>
            <person name="Klute M.J."/>
            <person name="Nakayama T."/>
            <person name="Obornik M."/>
            <person name="Reyes-Prieto A."/>
            <person name="Armbrust E.V."/>
            <person name="Aves S.J."/>
            <person name="Beiko R.G."/>
            <person name="Coutinho P."/>
            <person name="Dacks J.B."/>
            <person name="Durnford D.G."/>
            <person name="Fast N.M."/>
            <person name="Green B.R."/>
            <person name="Grisdale C."/>
            <person name="Hempe F."/>
            <person name="Henrissat B."/>
            <person name="Hoppner M.P."/>
            <person name="Ishida K.-I."/>
            <person name="Kim E."/>
            <person name="Koreny L."/>
            <person name="Kroth P.G."/>
            <person name="Liu Y."/>
            <person name="Malik S.-B."/>
            <person name="Maier U.G."/>
            <person name="McRose D."/>
            <person name="Mock T."/>
            <person name="Neilson J.A."/>
            <person name="Onodera N.T."/>
            <person name="Poole A.M."/>
            <person name="Pritham E.J."/>
            <person name="Richards T.A."/>
            <person name="Rocap G."/>
            <person name="Roy S.W."/>
            <person name="Sarai C."/>
            <person name="Schaack S."/>
            <person name="Shirato S."/>
            <person name="Slamovits C.H."/>
            <person name="Spencer D.F."/>
            <person name="Suzuki S."/>
            <person name="Worden A.Z."/>
            <person name="Zauner S."/>
            <person name="Barry K."/>
            <person name="Bell C."/>
            <person name="Bharti A.K."/>
            <person name="Crow J.A."/>
            <person name="Grimwood J."/>
            <person name="Kramer R."/>
            <person name="Lindquist E."/>
            <person name="Lucas S."/>
            <person name="Salamov A."/>
            <person name="McFadden G.I."/>
            <person name="Lane C.E."/>
            <person name="Keeling P.J."/>
            <person name="Gray M.W."/>
            <person name="Grigoriev I.V."/>
            <person name="Archibald J.M."/>
        </authorList>
    </citation>
    <scope>NUCLEOTIDE SEQUENCE</scope>
    <source>
        <strain evidence="4">CCMP2712</strain>
    </source>
</reference>
<feature type="compositionally biased region" description="Basic and acidic residues" evidence="1">
    <location>
        <begin position="55"/>
        <end position="69"/>
    </location>
</feature>
<evidence type="ECO:0000313" key="2">
    <source>
        <dbReference type="EMBL" id="EKX31820.1"/>
    </source>
</evidence>
<dbReference type="KEGG" id="gtt:GUITHDRAFT_121981"/>
<reference evidence="3" key="3">
    <citation type="submission" date="2016-03" db="UniProtKB">
        <authorList>
            <consortium name="EnsemblProtists"/>
        </authorList>
    </citation>
    <scope>IDENTIFICATION</scope>
</reference>
<accession>L1I7K6</accession>
<proteinExistence type="predicted"/>
<name>L1I7K6_GUITC</name>
<feature type="region of interest" description="Disordered" evidence="1">
    <location>
        <begin position="1"/>
        <end position="103"/>
    </location>
</feature>
<evidence type="ECO:0000256" key="1">
    <source>
        <dbReference type="SAM" id="MobiDB-lite"/>
    </source>
</evidence>
<reference evidence="2 4" key="1">
    <citation type="journal article" date="2012" name="Nature">
        <title>Algal genomes reveal evolutionary mosaicism and the fate of nucleomorphs.</title>
        <authorList>
            <consortium name="DOE Joint Genome Institute"/>
            <person name="Curtis B.A."/>
            <person name="Tanifuji G."/>
            <person name="Burki F."/>
            <person name="Gruber A."/>
            <person name="Irimia M."/>
            <person name="Maruyama S."/>
            <person name="Arias M.C."/>
            <person name="Ball S.G."/>
            <person name="Gile G.H."/>
            <person name="Hirakawa Y."/>
            <person name="Hopkins J.F."/>
            <person name="Kuo A."/>
            <person name="Rensing S.A."/>
            <person name="Schmutz J."/>
            <person name="Symeonidi A."/>
            <person name="Elias M."/>
            <person name="Eveleigh R.J."/>
            <person name="Herman E.K."/>
            <person name="Klute M.J."/>
            <person name="Nakayama T."/>
            <person name="Obornik M."/>
            <person name="Reyes-Prieto A."/>
            <person name="Armbrust E.V."/>
            <person name="Aves S.J."/>
            <person name="Beiko R.G."/>
            <person name="Coutinho P."/>
            <person name="Dacks J.B."/>
            <person name="Durnford D.G."/>
            <person name="Fast N.M."/>
            <person name="Green B.R."/>
            <person name="Grisdale C.J."/>
            <person name="Hempel F."/>
            <person name="Henrissat B."/>
            <person name="Hoppner M.P."/>
            <person name="Ishida K."/>
            <person name="Kim E."/>
            <person name="Koreny L."/>
            <person name="Kroth P.G."/>
            <person name="Liu Y."/>
            <person name="Malik S.B."/>
            <person name="Maier U.G."/>
            <person name="McRose D."/>
            <person name="Mock T."/>
            <person name="Neilson J.A."/>
            <person name="Onodera N.T."/>
            <person name="Poole A.M."/>
            <person name="Pritham E.J."/>
            <person name="Richards T.A."/>
            <person name="Rocap G."/>
            <person name="Roy S.W."/>
            <person name="Sarai C."/>
            <person name="Schaack S."/>
            <person name="Shirato S."/>
            <person name="Slamovits C.H."/>
            <person name="Spencer D.F."/>
            <person name="Suzuki S."/>
            <person name="Worden A.Z."/>
            <person name="Zauner S."/>
            <person name="Barry K."/>
            <person name="Bell C."/>
            <person name="Bharti A.K."/>
            <person name="Crow J.A."/>
            <person name="Grimwood J."/>
            <person name="Kramer R."/>
            <person name="Lindquist E."/>
            <person name="Lucas S."/>
            <person name="Salamov A."/>
            <person name="McFadden G.I."/>
            <person name="Lane C.E."/>
            <person name="Keeling P.J."/>
            <person name="Gray M.W."/>
            <person name="Grigoriev I.V."/>
            <person name="Archibald J.M."/>
        </authorList>
    </citation>
    <scope>NUCLEOTIDE SEQUENCE</scope>
    <source>
        <strain evidence="2 4">CCMP2712</strain>
    </source>
</reference>
<feature type="compositionally biased region" description="Basic and acidic residues" evidence="1">
    <location>
        <begin position="1"/>
        <end position="11"/>
    </location>
</feature>
<sequence>MEKLKEEEKDASSQLKATEGLVRSEGKKLSLLEPKGSLAGPNRTKEEGVGQAEAGIKREMKMEEKEEKILSSTARTVAKLEKKEEQDNGEGDEGGQTRSRQSL</sequence>
<dbReference type="EMBL" id="JH993233">
    <property type="protein sequence ID" value="EKX31820.1"/>
    <property type="molecule type" value="Genomic_DNA"/>
</dbReference>
<keyword evidence="4" id="KW-1185">Reference proteome</keyword>
<dbReference type="GeneID" id="17288543"/>
<dbReference type="EnsemblProtists" id="EKX31820">
    <property type="protein sequence ID" value="EKX31820"/>
    <property type="gene ID" value="GUITHDRAFT_121981"/>
</dbReference>
<evidence type="ECO:0000313" key="3">
    <source>
        <dbReference type="EnsemblProtists" id="EKX31820"/>
    </source>
</evidence>
<organism evidence="2">
    <name type="scientific">Guillardia theta (strain CCMP2712)</name>
    <name type="common">Cryptophyte</name>
    <dbReference type="NCBI Taxonomy" id="905079"/>
    <lineage>
        <taxon>Eukaryota</taxon>
        <taxon>Cryptophyceae</taxon>
        <taxon>Pyrenomonadales</taxon>
        <taxon>Geminigeraceae</taxon>
        <taxon>Guillardia</taxon>
    </lineage>
</organism>
<dbReference type="HOGENOM" id="CLU_2268957_0_0_1"/>
<dbReference type="RefSeq" id="XP_005818800.1">
    <property type="nucleotide sequence ID" value="XM_005818743.1"/>
</dbReference>
<dbReference type="Proteomes" id="UP000011087">
    <property type="component" value="Unassembled WGS sequence"/>
</dbReference>